<dbReference type="GO" id="GO:0016020">
    <property type="term" value="C:membrane"/>
    <property type="evidence" value="ECO:0007669"/>
    <property type="project" value="UniProtKB-SubCell"/>
</dbReference>
<dbReference type="SMART" id="SM00283">
    <property type="entry name" value="MA"/>
    <property type="match status" value="1"/>
</dbReference>
<keyword evidence="2 4" id="KW-0807">Transducer</keyword>
<keyword evidence="8" id="KW-1185">Reference proteome</keyword>
<dbReference type="SUPFAM" id="SSF58104">
    <property type="entry name" value="Methyl-accepting chemotaxis protein (MCP) signaling domain"/>
    <property type="match status" value="1"/>
</dbReference>
<dbReference type="InterPro" id="IPR004089">
    <property type="entry name" value="MCPsignal_dom"/>
</dbReference>
<feature type="domain" description="HAMP" evidence="6">
    <location>
        <begin position="88"/>
        <end position="140"/>
    </location>
</feature>
<accession>A0AAN1SZA2</accession>
<evidence type="ECO:0000313" key="8">
    <source>
        <dbReference type="Proteomes" id="UP001319121"/>
    </source>
</evidence>
<reference evidence="7 8" key="1">
    <citation type="submission" date="2019-03" db="EMBL/GenBank/DDBJ databases">
        <title>Complete genome sequence of Ferrigenium kumadai strain An22, a microaerophilic iron-oxidizing bacterium isolated from a paddy field soil.</title>
        <authorList>
            <person name="Watanabe T."/>
            <person name="Asakawa S."/>
        </authorList>
    </citation>
    <scope>NUCLEOTIDE SEQUENCE [LARGE SCALE GENOMIC DNA]</scope>
    <source>
        <strain evidence="7 8">An22</strain>
    </source>
</reference>
<dbReference type="GO" id="GO:0007165">
    <property type="term" value="P:signal transduction"/>
    <property type="evidence" value="ECO:0007669"/>
    <property type="project" value="UniProtKB-KW"/>
</dbReference>
<sequence>MGNWYRSLSIRWKLQFGFFLVTMITTVYNRMLASHELGKMVEIAQNNGVSAQVVSQLEASHSAYIFNSFWESGLEFLLQFFIIGLVASLFVRPIQALCQALKAVENGDLTKGVENRSRDEIGLLEKSFNDVLSKLNHIMRKVDESGREMEQSAFQIAKISHEIAEVGHKEQSRSAEVNSVTEQLQQISGNVQAQATEATDRAKQTEERAREGIRMVQKNIQEMEGTTQEVHLAAVKISELEQSASQIHNIISTIQAIAEQTNLLALNAAIEAARAGEQGRGFAVVADEVRKLAERSSNSAGEVSRIIDQLGGKVHEVTASMNIVVGKVHDNQKVAGETAAVIEHMAGEVAETAKANSGISSASGEQIRNVNLLRDTLTELFATLSESSAKVETTAAIGDSLHNVTGTLNRLMAGFHFESVHVIEPAQHEKRTYPRITNRLLVQASQGKAAIECSSLDFSLAGMRLALQEKLDERQLVELAVYLPQQELDQYEHQSPLKLRGRVTWQRSEGGKWQCGIAFDDLSDEATRKLRDSFMYFHKTPEFVEAA</sequence>
<dbReference type="EMBL" id="AP019536">
    <property type="protein sequence ID" value="BBI99532.1"/>
    <property type="molecule type" value="Genomic_DNA"/>
</dbReference>
<gene>
    <name evidence="7" type="ORF">FGKAn22_12250</name>
</gene>
<protein>
    <recommendedName>
        <fullName evidence="9">Methyl-accepting chemotaxis protein</fullName>
    </recommendedName>
</protein>
<dbReference type="GO" id="GO:0006935">
    <property type="term" value="P:chemotaxis"/>
    <property type="evidence" value="ECO:0007669"/>
    <property type="project" value="InterPro"/>
</dbReference>
<dbReference type="Gene3D" id="2.40.10.220">
    <property type="entry name" value="predicted glycosyltransferase like domains"/>
    <property type="match status" value="1"/>
</dbReference>
<organism evidence="7 8">
    <name type="scientific">Ferrigenium kumadai</name>
    <dbReference type="NCBI Taxonomy" id="1682490"/>
    <lineage>
        <taxon>Bacteria</taxon>
        <taxon>Pseudomonadati</taxon>
        <taxon>Pseudomonadota</taxon>
        <taxon>Betaproteobacteria</taxon>
        <taxon>Nitrosomonadales</taxon>
        <taxon>Gallionellaceae</taxon>
        <taxon>Ferrigenium</taxon>
    </lineage>
</organism>
<name>A0AAN1SZA2_9PROT</name>
<dbReference type="CDD" id="cd11386">
    <property type="entry name" value="MCP_signal"/>
    <property type="match status" value="1"/>
</dbReference>
<evidence type="ECO:0000256" key="1">
    <source>
        <dbReference type="ARBA" id="ARBA00004370"/>
    </source>
</evidence>
<evidence type="ECO:0000256" key="3">
    <source>
        <dbReference type="ARBA" id="ARBA00029447"/>
    </source>
</evidence>
<evidence type="ECO:0000256" key="2">
    <source>
        <dbReference type="ARBA" id="ARBA00023224"/>
    </source>
</evidence>
<feature type="domain" description="Methyl-accepting transducer" evidence="5">
    <location>
        <begin position="145"/>
        <end position="381"/>
    </location>
</feature>
<dbReference type="KEGG" id="fku:FGKAn22_12250"/>
<dbReference type="InterPro" id="IPR004090">
    <property type="entry name" value="Chemotax_Me-accpt_rcpt"/>
</dbReference>
<dbReference type="SUPFAM" id="SSF141371">
    <property type="entry name" value="PilZ domain-like"/>
    <property type="match status" value="1"/>
</dbReference>
<dbReference type="CDD" id="cd06225">
    <property type="entry name" value="HAMP"/>
    <property type="match status" value="1"/>
</dbReference>
<dbReference type="Pfam" id="PF00015">
    <property type="entry name" value="MCPsignal"/>
    <property type="match status" value="1"/>
</dbReference>
<dbReference type="PRINTS" id="PR00260">
    <property type="entry name" value="CHEMTRNSDUCR"/>
</dbReference>
<dbReference type="Proteomes" id="UP001319121">
    <property type="component" value="Chromosome"/>
</dbReference>
<dbReference type="Gene3D" id="1.10.287.950">
    <property type="entry name" value="Methyl-accepting chemotaxis protein"/>
    <property type="match status" value="1"/>
</dbReference>
<dbReference type="PROSITE" id="PS50885">
    <property type="entry name" value="HAMP"/>
    <property type="match status" value="1"/>
</dbReference>
<evidence type="ECO:0000256" key="4">
    <source>
        <dbReference type="PROSITE-ProRule" id="PRU00284"/>
    </source>
</evidence>
<dbReference type="GO" id="GO:0035438">
    <property type="term" value="F:cyclic-di-GMP binding"/>
    <property type="evidence" value="ECO:0007669"/>
    <property type="project" value="InterPro"/>
</dbReference>
<dbReference type="Pfam" id="PF00672">
    <property type="entry name" value="HAMP"/>
    <property type="match status" value="1"/>
</dbReference>
<comment type="similarity">
    <text evidence="3">Belongs to the methyl-accepting chemotaxis (MCP) protein family.</text>
</comment>
<dbReference type="SMART" id="SM00304">
    <property type="entry name" value="HAMP"/>
    <property type="match status" value="1"/>
</dbReference>
<comment type="subcellular location">
    <subcellularLocation>
        <location evidence="1">Membrane</location>
    </subcellularLocation>
</comment>
<dbReference type="Pfam" id="PF07238">
    <property type="entry name" value="PilZ"/>
    <property type="match status" value="1"/>
</dbReference>
<dbReference type="PROSITE" id="PS50111">
    <property type="entry name" value="CHEMOTAXIS_TRANSDUC_2"/>
    <property type="match status" value="1"/>
</dbReference>
<evidence type="ECO:0000313" key="7">
    <source>
        <dbReference type="EMBL" id="BBI99532.1"/>
    </source>
</evidence>
<dbReference type="PANTHER" id="PTHR32089">
    <property type="entry name" value="METHYL-ACCEPTING CHEMOTAXIS PROTEIN MCPB"/>
    <property type="match status" value="1"/>
</dbReference>
<dbReference type="InterPro" id="IPR003660">
    <property type="entry name" value="HAMP_dom"/>
</dbReference>
<dbReference type="RefSeq" id="WP_212784779.1">
    <property type="nucleotide sequence ID" value="NZ_AP019536.1"/>
</dbReference>
<dbReference type="GO" id="GO:0004888">
    <property type="term" value="F:transmembrane signaling receptor activity"/>
    <property type="evidence" value="ECO:0007669"/>
    <property type="project" value="InterPro"/>
</dbReference>
<dbReference type="AlphaFoldDB" id="A0AAN1SZA2"/>
<evidence type="ECO:0000259" key="5">
    <source>
        <dbReference type="PROSITE" id="PS50111"/>
    </source>
</evidence>
<dbReference type="InterPro" id="IPR009875">
    <property type="entry name" value="PilZ_domain"/>
</dbReference>
<evidence type="ECO:0000259" key="6">
    <source>
        <dbReference type="PROSITE" id="PS50885"/>
    </source>
</evidence>
<evidence type="ECO:0008006" key="9">
    <source>
        <dbReference type="Google" id="ProtNLM"/>
    </source>
</evidence>
<dbReference type="PANTHER" id="PTHR32089:SF112">
    <property type="entry name" value="LYSOZYME-LIKE PROTEIN-RELATED"/>
    <property type="match status" value="1"/>
</dbReference>
<dbReference type="FunFam" id="1.10.287.950:FF:000001">
    <property type="entry name" value="Methyl-accepting chemotaxis sensory transducer"/>
    <property type="match status" value="1"/>
</dbReference>
<proteinExistence type="inferred from homology"/>